<evidence type="ECO:0000313" key="3">
    <source>
        <dbReference type="Proteomes" id="UP001329313"/>
    </source>
</evidence>
<reference evidence="2 3" key="1">
    <citation type="submission" date="2023-10" db="EMBL/GenBank/DDBJ databases">
        <title>Y20.</title>
        <authorList>
            <person name="Zhang G."/>
            <person name="Ding Y."/>
        </authorList>
    </citation>
    <scope>NUCLEOTIDE SEQUENCE [LARGE SCALE GENOMIC DNA]</scope>
    <source>
        <strain evidence="2 3">Y20</strain>
    </source>
</reference>
<evidence type="ECO:0000256" key="1">
    <source>
        <dbReference type="SAM" id="Phobius"/>
    </source>
</evidence>
<dbReference type="EMBL" id="CP137080">
    <property type="protein sequence ID" value="WOQ71023.1"/>
    <property type="molecule type" value="Genomic_DNA"/>
</dbReference>
<dbReference type="AlphaFoldDB" id="A0AAU0MLZ7"/>
<keyword evidence="1" id="KW-0472">Membrane</keyword>
<dbReference type="RefSeq" id="WP_330172078.1">
    <property type="nucleotide sequence ID" value="NZ_CP137080.1"/>
</dbReference>
<dbReference type="InterPro" id="IPR046151">
    <property type="entry name" value="DUF6153"/>
</dbReference>
<organism evidence="2 3">
    <name type="scientific">Microbacterium limosum</name>
    <dbReference type="NCBI Taxonomy" id="3079935"/>
    <lineage>
        <taxon>Bacteria</taxon>
        <taxon>Bacillati</taxon>
        <taxon>Actinomycetota</taxon>
        <taxon>Actinomycetes</taxon>
        <taxon>Micrococcales</taxon>
        <taxon>Microbacteriaceae</taxon>
        <taxon>Microbacterium</taxon>
    </lineage>
</organism>
<gene>
    <name evidence="2" type="ORF">RYJ27_01015</name>
</gene>
<protein>
    <submittedName>
        <fullName evidence="2">DUF6153 family protein</fullName>
    </submittedName>
</protein>
<keyword evidence="3" id="KW-1185">Reference proteome</keyword>
<feature type="transmembrane region" description="Helical" evidence="1">
    <location>
        <begin position="100"/>
        <end position="128"/>
    </location>
</feature>
<name>A0AAU0MLZ7_9MICO</name>
<dbReference type="Pfam" id="PF19650">
    <property type="entry name" value="DUF6153"/>
    <property type="match status" value="1"/>
</dbReference>
<accession>A0AAU0MLZ7</accession>
<sequence length="159" mass="15887">MLAIRSMMHHHRLPVRALAAVALAAAVIGGLLAMHVLSSGTADPHTPAASTSVTAAVSDAAPAAQLHSTAPGAAHPGTAQAAPCDCAAPMGSMPAQDHSMLMMACVLALLVGLLLIAAPVLTGVLAVVARTADTGLRFARRGVARARAPSLLVLSISRT</sequence>
<proteinExistence type="predicted"/>
<keyword evidence="1" id="KW-0812">Transmembrane</keyword>
<keyword evidence="1" id="KW-1133">Transmembrane helix</keyword>
<evidence type="ECO:0000313" key="2">
    <source>
        <dbReference type="EMBL" id="WOQ71023.1"/>
    </source>
</evidence>
<dbReference type="Proteomes" id="UP001329313">
    <property type="component" value="Chromosome"/>
</dbReference>
<dbReference type="KEGG" id="mliy:RYJ27_01015"/>